<dbReference type="OrthoDB" id="583190at2"/>
<dbReference type="RefSeq" id="WP_088429895.1">
    <property type="nucleotide sequence ID" value="NZ_CP021983.2"/>
</dbReference>
<keyword evidence="1" id="KW-0812">Transmembrane</keyword>
<dbReference type="Proteomes" id="UP000191901">
    <property type="component" value="Chromosome"/>
</dbReference>
<keyword evidence="1" id="KW-0472">Membrane</keyword>
<dbReference type="AlphaFoldDB" id="A0A1Z3HMC0"/>
<gene>
    <name evidence="2" type="ORF">XM38_024110</name>
</gene>
<organism evidence="2 3">
    <name type="scientific">Halomicronema hongdechloris C2206</name>
    <dbReference type="NCBI Taxonomy" id="1641165"/>
    <lineage>
        <taxon>Bacteria</taxon>
        <taxon>Bacillati</taxon>
        <taxon>Cyanobacteriota</taxon>
        <taxon>Cyanophyceae</taxon>
        <taxon>Nodosilineales</taxon>
        <taxon>Nodosilineaceae</taxon>
        <taxon>Halomicronema</taxon>
    </lineage>
</organism>
<dbReference type="KEGG" id="hhg:XM38_024110"/>
<proteinExistence type="predicted"/>
<accession>A0A1Z3HMC0</accession>
<reference evidence="2 3" key="1">
    <citation type="journal article" date="2016" name="Biochim. Biophys. Acta">
        <title>Characterization of red-shifted phycobilisomes isolated from the chlorophyll f-containing cyanobacterium Halomicronema hongdechloris.</title>
        <authorList>
            <person name="Li Y."/>
            <person name="Lin Y."/>
            <person name="Garvey C.J."/>
            <person name="Birch D."/>
            <person name="Corkery R.W."/>
            <person name="Loughlin P.C."/>
            <person name="Scheer H."/>
            <person name="Willows R.D."/>
            <person name="Chen M."/>
        </authorList>
    </citation>
    <scope>NUCLEOTIDE SEQUENCE [LARGE SCALE GENOMIC DNA]</scope>
    <source>
        <strain evidence="2 3">C2206</strain>
    </source>
</reference>
<keyword evidence="3" id="KW-1185">Reference proteome</keyword>
<feature type="transmembrane region" description="Helical" evidence="1">
    <location>
        <begin position="12"/>
        <end position="32"/>
    </location>
</feature>
<evidence type="ECO:0000256" key="1">
    <source>
        <dbReference type="SAM" id="Phobius"/>
    </source>
</evidence>
<dbReference type="EMBL" id="CP021983">
    <property type="protein sequence ID" value="ASC71459.1"/>
    <property type="molecule type" value="Genomic_DNA"/>
</dbReference>
<name>A0A1Z3HMC0_9CYAN</name>
<keyword evidence="1" id="KW-1133">Transmembrane helix</keyword>
<evidence type="ECO:0000313" key="2">
    <source>
        <dbReference type="EMBL" id="ASC71459.1"/>
    </source>
</evidence>
<sequence>MTLSTLIQRSRTWLRTVAIALLASMVGLMIGVNNPAYADTAEESVEYIAADGSDLTAVAQCLPQELSQPSLARALSESGNDFLEKVFDVKDDYGDYELDSTEVEYLNCLKQTGVTPQVER</sequence>
<evidence type="ECO:0000313" key="3">
    <source>
        <dbReference type="Proteomes" id="UP000191901"/>
    </source>
</evidence>
<protein>
    <submittedName>
        <fullName evidence="2">Uncharacterized protein</fullName>
    </submittedName>
</protein>